<keyword evidence="1" id="KW-0732">Signal</keyword>
<feature type="domain" description="Flavodoxin-like" evidence="2">
    <location>
        <begin position="31"/>
        <end position="183"/>
    </location>
</feature>
<feature type="signal peptide" evidence="1">
    <location>
        <begin position="1"/>
        <end position="20"/>
    </location>
</feature>
<reference evidence="4 5" key="1">
    <citation type="submission" date="2017-08" db="EMBL/GenBank/DDBJ databases">
        <title>Comparative genomics of non-oral Prevotella species.</title>
        <authorList>
            <person name="Accetto T."/>
            <person name="Nograsek B."/>
            <person name="Avgustin G."/>
        </authorList>
    </citation>
    <scope>NUCLEOTIDE SEQUENCE [LARGE SCALE GENOMIC DNA]</scope>
    <source>
        <strain evidence="4 5">TC1-1</strain>
    </source>
</reference>
<dbReference type="InterPro" id="IPR008254">
    <property type="entry name" value="Flavodoxin/NO_synth"/>
</dbReference>
<comment type="caution">
    <text evidence="3">The sequence shown here is derived from an EMBL/GenBank/DDBJ whole genome shotgun (WGS) entry which is preliminary data.</text>
</comment>
<dbReference type="InterPro" id="IPR029039">
    <property type="entry name" value="Flavoprotein-like_sf"/>
</dbReference>
<dbReference type="AlphaFoldDB" id="A0AA37HUJ8"/>
<dbReference type="PANTHER" id="PTHR39201">
    <property type="entry name" value="EXPORTED PROTEIN-RELATED"/>
    <property type="match status" value="1"/>
</dbReference>
<reference evidence="3" key="2">
    <citation type="submission" date="2021-08" db="EMBL/GenBank/DDBJ databases">
        <title>Prevotella lacticifex sp. nov., isolated from rumen of cow.</title>
        <authorList>
            <person name="Shinkai T."/>
            <person name="Ikeyama N."/>
            <person name="Kumagai M."/>
            <person name="Ohmori H."/>
            <person name="Sakamoto M."/>
            <person name="Ohkuma M."/>
            <person name="Mitsumori M."/>
        </authorList>
    </citation>
    <scope>NUCLEOTIDE SEQUENCE</scope>
    <source>
        <strain evidence="3">DSM 11371</strain>
    </source>
</reference>
<dbReference type="GeneID" id="72480121"/>
<evidence type="ECO:0000313" key="4">
    <source>
        <dbReference type="EMBL" id="OYP54124.1"/>
    </source>
</evidence>
<evidence type="ECO:0000256" key="1">
    <source>
        <dbReference type="SAM" id="SignalP"/>
    </source>
</evidence>
<dbReference type="PANTHER" id="PTHR39201:SF1">
    <property type="entry name" value="FLAVODOXIN-LIKE DOMAIN-CONTAINING PROTEIN"/>
    <property type="match status" value="1"/>
</dbReference>
<dbReference type="Gene3D" id="3.40.50.360">
    <property type="match status" value="1"/>
</dbReference>
<dbReference type="PROSITE" id="PS51257">
    <property type="entry name" value="PROKAR_LIPOPROTEIN"/>
    <property type="match status" value="1"/>
</dbReference>
<feature type="chain" id="PRO_5041259433" evidence="1">
    <location>
        <begin position="21"/>
        <end position="185"/>
    </location>
</feature>
<dbReference type="Proteomes" id="UP000887043">
    <property type="component" value="Unassembled WGS sequence"/>
</dbReference>
<protein>
    <submittedName>
        <fullName evidence="3">Flavodoxin</fullName>
    </submittedName>
</protein>
<dbReference type="RefSeq" id="WP_006282629.1">
    <property type="nucleotide sequence ID" value="NZ_BPTR01000001.1"/>
</dbReference>
<organism evidence="3 6">
    <name type="scientific">Segatella bryantii</name>
    <name type="common">Prevotella bryantii</name>
    <dbReference type="NCBI Taxonomy" id="77095"/>
    <lineage>
        <taxon>Bacteria</taxon>
        <taxon>Pseudomonadati</taxon>
        <taxon>Bacteroidota</taxon>
        <taxon>Bacteroidia</taxon>
        <taxon>Bacteroidales</taxon>
        <taxon>Prevotellaceae</taxon>
        <taxon>Segatella</taxon>
    </lineage>
</organism>
<dbReference type="EMBL" id="BPTR01000001">
    <property type="protein sequence ID" value="GJG26840.1"/>
    <property type="molecule type" value="Genomic_DNA"/>
</dbReference>
<dbReference type="GO" id="GO:0010181">
    <property type="term" value="F:FMN binding"/>
    <property type="evidence" value="ECO:0007669"/>
    <property type="project" value="InterPro"/>
</dbReference>
<evidence type="ECO:0000259" key="2">
    <source>
        <dbReference type="Pfam" id="PF12682"/>
    </source>
</evidence>
<evidence type="ECO:0000313" key="6">
    <source>
        <dbReference type="Proteomes" id="UP000887043"/>
    </source>
</evidence>
<accession>A0AA37HUJ8</accession>
<dbReference type="Pfam" id="PF12682">
    <property type="entry name" value="Flavodoxin_4"/>
    <property type="match status" value="1"/>
</dbReference>
<gene>
    <name evidence="4" type="ORF">CIK91_09870</name>
    <name evidence="3" type="ORF">PRRU23_05400</name>
</gene>
<keyword evidence="5" id="KW-1185">Reference proteome</keyword>
<proteinExistence type="predicted"/>
<dbReference type="Proteomes" id="UP000216189">
    <property type="component" value="Unassembled WGS sequence"/>
</dbReference>
<sequence length="185" mass="20965">MKKLVLILTALMTISLSACSQKKTNQNMKQKVLVAYFSASGTTKGVAQQLAEVAGADLHEIKPEQPYTDADLDWRNKQSRSSVEMQDRKSRPAITSKLQNMKDYDVVYVGFPIWWYTCPTIINTFMEAYNFQGKIVIPFATSGGSSIKKACEDLKATYPNINWKEGKLMNHSTKDDLKKWVENNK</sequence>
<dbReference type="NCBIfam" id="NF005501">
    <property type="entry name" value="PRK07116.1"/>
    <property type="match status" value="1"/>
</dbReference>
<evidence type="ECO:0000313" key="5">
    <source>
        <dbReference type="Proteomes" id="UP000216189"/>
    </source>
</evidence>
<dbReference type="EMBL" id="NPJF01000050">
    <property type="protein sequence ID" value="OYP54124.1"/>
    <property type="molecule type" value="Genomic_DNA"/>
</dbReference>
<evidence type="ECO:0000313" key="3">
    <source>
        <dbReference type="EMBL" id="GJG26840.1"/>
    </source>
</evidence>
<dbReference type="SUPFAM" id="SSF52218">
    <property type="entry name" value="Flavoproteins"/>
    <property type="match status" value="1"/>
</dbReference>
<name>A0AA37HUJ8_SEGBR</name>